<dbReference type="PANTHER" id="PTHR10625:SF19">
    <property type="entry name" value="HISTONE DEACETYLASE 12"/>
    <property type="match status" value="1"/>
</dbReference>
<evidence type="ECO:0000256" key="2">
    <source>
        <dbReference type="ARBA" id="ARBA00022801"/>
    </source>
</evidence>
<organism evidence="4 5">
    <name type="scientific">Pseudoalteromonas qingdaonensis</name>
    <dbReference type="NCBI Taxonomy" id="3131913"/>
    <lineage>
        <taxon>Bacteria</taxon>
        <taxon>Pseudomonadati</taxon>
        <taxon>Pseudomonadota</taxon>
        <taxon>Gammaproteobacteria</taxon>
        <taxon>Alteromonadales</taxon>
        <taxon>Pseudoalteromonadaceae</taxon>
        <taxon>Pseudoalteromonas</taxon>
    </lineage>
</organism>
<dbReference type="InterPro" id="IPR023801">
    <property type="entry name" value="His_deacetylse_dom"/>
</dbReference>
<dbReference type="EMBL" id="JBCGCU010000003">
    <property type="protein sequence ID" value="MEM0514615.1"/>
    <property type="molecule type" value="Genomic_DNA"/>
</dbReference>
<feature type="domain" description="Histone deacetylase" evidence="3">
    <location>
        <begin position="18"/>
        <end position="291"/>
    </location>
</feature>
<dbReference type="PANTHER" id="PTHR10625">
    <property type="entry name" value="HISTONE DEACETYLASE HDAC1-RELATED"/>
    <property type="match status" value="1"/>
</dbReference>
<evidence type="ECO:0000313" key="4">
    <source>
        <dbReference type="EMBL" id="MEM0514615.1"/>
    </source>
</evidence>
<gene>
    <name evidence="4" type="ORF">WCN91_04060</name>
</gene>
<keyword evidence="2" id="KW-0378">Hydrolase</keyword>
<dbReference type="InterPro" id="IPR037138">
    <property type="entry name" value="His_deacetylse_dom_sf"/>
</dbReference>
<comment type="caution">
    <text evidence="4">The sequence shown here is derived from an EMBL/GenBank/DDBJ whole genome shotgun (WGS) entry which is preliminary data.</text>
</comment>
<dbReference type="CDD" id="cd09993">
    <property type="entry name" value="HDAC_classIV"/>
    <property type="match status" value="1"/>
</dbReference>
<proteinExistence type="inferred from homology"/>
<dbReference type="InterPro" id="IPR000286">
    <property type="entry name" value="HDACs"/>
</dbReference>
<reference evidence="4 5" key="1">
    <citation type="submission" date="2024-03" db="EMBL/GenBank/DDBJ databases">
        <title>Pseudoalteromonas qingdaonensis sp. nov., isolated from the intestines of marine benthic organisms.</title>
        <authorList>
            <person name="Lin X."/>
            <person name="Fang S."/>
            <person name="Hu X."/>
        </authorList>
    </citation>
    <scope>NUCLEOTIDE SEQUENCE [LARGE SCALE GENOMIC DNA]</scope>
    <source>
        <strain evidence="4 5">YIC-827</strain>
    </source>
</reference>
<dbReference type="Gene3D" id="3.40.800.20">
    <property type="entry name" value="Histone deacetylase domain"/>
    <property type="match status" value="1"/>
</dbReference>
<comment type="similarity">
    <text evidence="1">Belongs to the histone deacetylase family.</text>
</comment>
<keyword evidence="5" id="KW-1185">Reference proteome</keyword>
<accession>A0ABU9MU92</accession>
<evidence type="ECO:0000259" key="3">
    <source>
        <dbReference type="Pfam" id="PF00850"/>
    </source>
</evidence>
<sequence>MNVFYHPLYSALPLPAHHRFPINKYHLLHERLLADPELGKAVQLQCAEPATLAQLARAHTAEYIDDFIGGTLPASAQKRIGFPHSEALVARTLQSVGNSLGAAYCALEHGIAVNLAGGYHHAFADHGSGYCIFNDFAIAARELIQQGRVDTVLLLDLDVHQGDGSASILGDDADIITLSLHGEQNFPRLKQSSDYDFPLPMGCDDALYLETLKTALNLVLRLHQPDIILYNAGADVVAEDELGSLSLSLEAVRQRDTLVMTMAKEKNIPLCCALGGGYQRNLERVVDVHWQLLLSAYHNYQK</sequence>
<protein>
    <submittedName>
        <fullName evidence="4">Histone deacetylase</fullName>
    </submittedName>
</protein>
<evidence type="ECO:0000256" key="1">
    <source>
        <dbReference type="ARBA" id="ARBA00005947"/>
    </source>
</evidence>
<dbReference type="RefSeq" id="WP_342676548.1">
    <property type="nucleotide sequence ID" value="NZ_JBCGCU010000003.1"/>
</dbReference>
<dbReference type="Pfam" id="PF00850">
    <property type="entry name" value="Hist_deacetyl"/>
    <property type="match status" value="1"/>
</dbReference>
<dbReference type="InterPro" id="IPR044150">
    <property type="entry name" value="HDAC_classIV"/>
</dbReference>
<dbReference type="InterPro" id="IPR023696">
    <property type="entry name" value="Ureohydrolase_dom_sf"/>
</dbReference>
<dbReference type="Proteomes" id="UP001447008">
    <property type="component" value="Unassembled WGS sequence"/>
</dbReference>
<dbReference type="SUPFAM" id="SSF52768">
    <property type="entry name" value="Arginase/deacetylase"/>
    <property type="match status" value="1"/>
</dbReference>
<dbReference type="PRINTS" id="PR01270">
    <property type="entry name" value="HDASUPER"/>
</dbReference>
<evidence type="ECO:0000313" key="5">
    <source>
        <dbReference type="Proteomes" id="UP001447008"/>
    </source>
</evidence>
<name>A0ABU9MU92_9GAMM</name>